<dbReference type="EMBL" id="GL376622">
    <property type="status" value="NOT_ANNOTATED_CDS"/>
    <property type="molecule type" value="Genomic_DNA"/>
</dbReference>
<dbReference type="Proteomes" id="UP000019132">
    <property type="component" value="Unassembled WGS sequence"/>
</dbReference>
<reference evidence="2" key="1">
    <citation type="journal article" date="2010" name="Genome Biol.">
        <title>Genome sequence of the necrotrophic plant pathogen Pythium ultimum reveals original pathogenicity mechanisms and effector repertoire.</title>
        <authorList>
            <person name="Levesque C.A."/>
            <person name="Brouwer H."/>
            <person name="Cano L."/>
            <person name="Hamilton J.P."/>
            <person name="Holt C."/>
            <person name="Huitema E."/>
            <person name="Raffaele S."/>
            <person name="Robideau G.P."/>
            <person name="Thines M."/>
            <person name="Win J."/>
            <person name="Zerillo M.M."/>
            <person name="Beakes G.W."/>
            <person name="Boore J.L."/>
            <person name="Busam D."/>
            <person name="Dumas B."/>
            <person name="Ferriera S."/>
            <person name="Fuerstenberg S.I."/>
            <person name="Gachon C.M."/>
            <person name="Gaulin E."/>
            <person name="Govers F."/>
            <person name="Grenville-Briggs L."/>
            <person name="Horner N."/>
            <person name="Hostetler J."/>
            <person name="Jiang R.H."/>
            <person name="Johnson J."/>
            <person name="Krajaejun T."/>
            <person name="Lin H."/>
            <person name="Meijer H.J."/>
            <person name="Moore B."/>
            <person name="Morris P."/>
            <person name="Phuntmart V."/>
            <person name="Puiu D."/>
            <person name="Shetty J."/>
            <person name="Stajich J.E."/>
            <person name="Tripathy S."/>
            <person name="Wawra S."/>
            <person name="van West P."/>
            <person name="Whitty B.R."/>
            <person name="Coutinho P.M."/>
            <person name="Henrissat B."/>
            <person name="Martin F."/>
            <person name="Thomas P.D."/>
            <person name="Tyler B.M."/>
            <person name="De Vries R.P."/>
            <person name="Kamoun S."/>
            <person name="Yandell M."/>
            <person name="Tisserat N."/>
            <person name="Buell C.R."/>
        </authorList>
    </citation>
    <scope>NUCLEOTIDE SEQUENCE</scope>
    <source>
        <strain evidence="2">DAOM:BR144</strain>
    </source>
</reference>
<dbReference type="InParanoid" id="K3WWM3"/>
<protein>
    <recommendedName>
        <fullName evidence="3">Ubiquitin-like domain-containing protein</fullName>
    </recommendedName>
</protein>
<accession>K3WWM3</accession>
<reference evidence="1" key="3">
    <citation type="submission" date="2015-02" db="UniProtKB">
        <authorList>
            <consortium name="EnsemblProtists"/>
        </authorList>
    </citation>
    <scope>IDENTIFICATION</scope>
    <source>
        <strain evidence="1">DAOM BR144</strain>
    </source>
</reference>
<sequence>MKGQENLPCMHKWEKGPIRFSMTMESTVFAVKQQIEQETKIPVSKQVLIARVPSGGGVSIRLRNDAGVKKYLEKLENNVPWHVTLLVAESLVRTAPTS</sequence>
<dbReference type="Gene3D" id="3.10.20.90">
    <property type="entry name" value="Phosphatidylinositol 3-kinase Catalytic Subunit, Chain A, domain 1"/>
    <property type="match status" value="1"/>
</dbReference>
<dbReference type="InterPro" id="IPR029071">
    <property type="entry name" value="Ubiquitin-like_domsf"/>
</dbReference>
<evidence type="ECO:0000313" key="1">
    <source>
        <dbReference type="EnsemblProtists" id="PYU1_T009371"/>
    </source>
</evidence>
<organism evidence="1 2">
    <name type="scientific">Globisporangium ultimum (strain ATCC 200006 / CBS 805.95 / DAOM BR144)</name>
    <name type="common">Pythium ultimum</name>
    <dbReference type="NCBI Taxonomy" id="431595"/>
    <lineage>
        <taxon>Eukaryota</taxon>
        <taxon>Sar</taxon>
        <taxon>Stramenopiles</taxon>
        <taxon>Oomycota</taxon>
        <taxon>Peronosporomycetes</taxon>
        <taxon>Pythiales</taxon>
        <taxon>Pythiaceae</taxon>
        <taxon>Globisporangium</taxon>
    </lineage>
</organism>
<evidence type="ECO:0008006" key="3">
    <source>
        <dbReference type="Google" id="ProtNLM"/>
    </source>
</evidence>
<reference evidence="2" key="2">
    <citation type="submission" date="2010-04" db="EMBL/GenBank/DDBJ databases">
        <authorList>
            <person name="Buell R."/>
            <person name="Hamilton J."/>
            <person name="Hostetler J."/>
        </authorList>
    </citation>
    <scope>NUCLEOTIDE SEQUENCE [LARGE SCALE GENOMIC DNA]</scope>
    <source>
        <strain evidence="2">DAOM:BR144</strain>
    </source>
</reference>
<proteinExistence type="predicted"/>
<dbReference type="VEuPathDB" id="FungiDB:PYU1_G009353"/>
<dbReference type="HOGENOM" id="CLU_2338204_0_0_1"/>
<keyword evidence="2" id="KW-1185">Reference proteome</keyword>
<name>K3WWM3_GLOUD</name>
<dbReference type="EnsemblProtists" id="PYU1_T009371">
    <property type="protein sequence ID" value="PYU1_T009371"/>
    <property type="gene ID" value="PYU1_G009353"/>
</dbReference>
<dbReference type="SUPFAM" id="SSF54236">
    <property type="entry name" value="Ubiquitin-like"/>
    <property type="match status" value="1"/>
</dbReference>
<dbReference type="AlphaFoldDB" id="K3WWM3"/>
<evidence type="ECO:0000313" key="2">
    <source>
        <dbReference type="Proteomes" id="UP000019132"/>
    </source>
</evidence>